<dbReference type="InterPro" id="IPR042095">
    <property type="entry name" value="SUMF_sf"/>
</dbReference>
<dbReference type="Gene3D" id="3.90.1580.10">
    <property type="entry name" value="paralog of FGE (formylglycine-generating enzyme)"/>
    <property type="match status" value="1"/>
</dbReference>
<sequence length="592" mass="67746">MAEETAKIKLDRKTYQLPRLNRPDLLILQDQIQERQQLIKTGKRVRHTWLGLRKKEEPLNFEETFQELERLVGDYNQLIRFLTDHKDEYRRFFQSLTEEIKEAVAVKCQKLAETERKRQSLENSIDSAELRDTLKLQKQQIFRTVILVGRASLLMLKKIDLISESIQKLAEDQDTQKRVFSKMIGELNGYKQVYQLQIELDNLEQEAIEMAKVAINLEQYLKPIIGQFQGLIDRVVTIDGELSRSVSEVESLVQNILSSESALSFRKNENLSASLLNFLVTSEEKRGRLAIALERAEQEGWQWTEVEIPDEEIELETAIQRINNHVIERVGNFTTSVVGDSPIPPQTQPETAPGNKTSFTENLANGITLEMVSLPAGKFLMGSAESDDEKPPHQVKVNSFAIGKYPITQAQYQAVMGNNPSRFQNNPQNPVDWVSWNDAQAFCQKLSQITGKTYRLPTEAEWEYACRAGTTTRFYFGHDVNQSGNYAWYAKNSNNTTHPVGQKKPNGWGIYDMSGNVREWCEDDWHDSYAGAPDEGSAWIDNDNPYQSRKCLRGGSWINYPSRCRSANRDGNYPDVHYVNFGFRVACVSPGL</sequence>
<dbReference type="AlphaFoldDB" id="A0A552JBX5"/>
<dbReference type="InterPro" id="IPR005532">
    <property type="entry name" value="SUMF_dom"/>
</dbReference>
<dbReference type="Proteomes" id="UP000319191">
    <property type="component" value="Unassembled WGS sequence"/>
</dbReference>
<dbReference type="GO" id="GO:0016301">
    <property type="term" value="F:kinase activity"/>
    <property type="evidence" value="ECO:0007669"/>
    <property type="project" value="UniProtKB-KW"/>
</dbReference>
<protein>
    <submittedName>
        <fullName evidence="3">Serine/threonine-protein kinase pkn1</fullName>
    </submittedName>
</protein>
<reference evidence="3 4" key="1">
    <citation type="submission" date="2019-01" db="EMBL/GenBank/DDBJ databases">
        <title>Coherence of Microcystis species and biogeography revealed through population genomics.</title>
        <authorList>
            <person name="Perez-Carrascal O.M."/>
            <person name="Terrat Y."/>
            <person name="Giani A."/>
            <person name="Fortin N."/>
            <person name="Tromas N."/>
            <person name="Shapiro B.J."/>
        </authorList>
    </citation>
    <scope>NUCLEOTIDE SEQUENCE [LARGE SCALE GENOMIC DNA]</scope>
    <source>
        <strain evidence="3">Mn_MB_F_20050700_S1D</strain>
    </source>
</reference>
<evidence type="ECO:0000259" key="2">
    <source>
        <dbReference type="Pfam" id="PF03781"/>
    </source>
</evidence>
<proteinExistence type="predicted"/>
<feature type="domain" description="Sulfatase-modifying factor enzyme-like" evidence="2">
    <location>
        <begin position="370"/>
        <end position="586"/>
    </location>
</feature>
<evidence type="ECO:0000256" key="1">
    <source>
        <dbReference type="SAM" id="MobiDB-lite"/>
    </source>
</evidence>
<dbReference type="InterPro" id="IPR051043">
    <property type="entry name" value="Sulfatase_Mod_Factor_Kinase"/>
</dbReference>
<evidence type="ECO:0000313" key="3">
    <source>
        <dbReference type="EMBL" id="TRU93253.1"/>
    </source>
</evidence>
<dbReference type="InterPro" id="IPR016187">
    <property type="entry name" value="CTDL_fold"/>
</dbReference>
<dbReference type="PANTHER" id="PTHR23150:SF19">
    <property type="entry name" value="FORMYLGLYCINE-GENERATING ENZYME"/>
    <property type="match status" value="1"/>
</dbReference>
<keyword evidence="3" id="KW-0808">Transferase</keyword>
<dbReference type="SUPFAM" id="SSF56436">
    <property type="entry name" value="C-type lectin-like"/>
    <property type="match status" value="1"/>
</dbReference>
<gene>
    <name evidence="3" type="ORF">EWV54_01255</name>
</gene>
<accession>A0A552JBX5</accession>
<name>A0A552JBX5_9CHRO</name>
<dbReference type="PANTHER" id="PTHR23150">
    <property type="entry name" value="SULFATASE MODIFYING FACTOR 1, 2"/>
    <property type="match status" value="1"/>
</dbReference>
<organism evidence="3 4">
    <name type="scientific">Microcystis novacekii Mn_MB_F_20050700_S1D</name>
    <dbReference type="NCBI Taxonomy" id="2486266"/>
    <lineage>
        <taxon>Bacteria</taxon>
        <taxon>Bacillati</taxon>
        <taxon>Cyanobacteriota</taxon>
        <taxon>Cyanophyceae</taxon>
        <taxon>Oscillatoriophycideae</taxon>
        <taxon>Chroococcales</taxon>
        <taxon>Microcystaceae</taxon>
        <taxon>Microcystis</taxon>
    </lineage>
</organism>
<evidence type="ECO:0000313" key="4">
    <source>
        <dbReference type="Proteomes" id="UP000319191"/>
    </source>
</evidence>
<dbReference type="GO" id="GO:0120147">
    <property type="term" value="F:formylglycine-generating oxidase activity"/>
    <property type="evidence" value="ECO:0007669"/>
    <property type="project" value="TreeGrafter"/>
</dbReference>
<keyword evidence="3" id="KW-0418">Kinase</keyword>
<dbReference type="EMBL" id="SFAV01000012">
    <property type="protein sequence ID" value="TRU93253.1"/>
    <property type="molecule type" value="Genomic_DNA"/>
</dbReference>
<feature type="region of interest" description="Disordered" evidence="1">
    <location>
        <begin position="337"/>
        <end position="356"/>
    </location>
</feature>
<comment type="caution">
    <text evidence="3">The sequence shown here is derived from an EMBL/GenBank/DDBJ whole genome shotgun (WGS) entry which is preliminary data.</text>
</comment>
<dbReference type="Pfam" id="PF03781">
    <property type="entry name" value="FGE-sulfatase"/>
    <property type="match status" value="1"/>
</dbReference>